<evidence type="ECO:0000256" key="1">
    <source>
        <dbReference type="SAM" id="MobiDB-lite"/>
    </source>
</evidence>
<proteinExistence type="predicted"/>
<feature type="region of interest" description="Disordered" evidence="1">
    <location>
        <begin position="35"/>
        <end position="82"/>
    </location>
</feature>
<feature type="compositionally biased region" description="Basic and acidic residues" evidence="1">
    <location>
        <begin position="58"/>
        <end position="82"/>
    </location>
</feature>
<dbReference type="Proteomes" id="UP000735302">
    <property type="component" value="Unassembled WGS sequence"/>
</dbReference>
<name>A0AAV4DSB4_9GAST</name>
<evidence type="ECO:0000313" key="2">
    <source>
        <dbReference type="EMBL" id="GFO46726.1"/>
    </source>
</evidence>
<dbReference type="EMBL" id="BLXT01008205">
    <property type="protein sequence ID" value="GFO46726.1"/>
    <property type="molecule type" value="Genomic_DNA"/>
</dbReference>
<feature type="compositionally biased region" description="Polar residues" evidence="1">
    <location>
        <begin position="46"/>
        <end position="57"/>
    </location>
</feature>
<evidence type="ECO:0000313" key="3">
    <source>
        <dbReference type="Proteomes" id="UP000735302"/>
    </source>
</evidence>
<accession>A0AAV4DSB4</accession>
<organism evidence="2 3">
    <name type="scientific">Plakobranchus ocellatus</name>
    <dbReference type="NCBI Taxonomy" id="259542"/>
    <lineage>
        <taxon>Eukaryota</taxon>
        <taxon>Metazoa</taxon>
        <taxon>Spiralia</taxon>
        <taxon>Lophotrochozoa</taxon>
        <taxon>Mollusca</taxon>
        <taxon>Gastropoda</taxon>
        <taxon>Heterobranchia</taxon>
        <taxon>Euthyneura</taxon>
        <taxon>Panpulmonata</taxon>
        <taxon>Sacoglossa</taxon>
        <taxon>Placobranchoidea</taxon>
        <taxon>Plakobranchidae</taxon>
        <taxon>Plakobranchus</taxon>
    </lineage>
</organism>
<dbReference type="AlphaFoldDB" id="A0AAV4DSB4"/>
<comment type="caution">
    <text evidence="2">The sequence shown here is derived from an EMBL/GenBank/DDBJ whole genome shotgun (WGS) entry which is preliminary data.</text>
</comment>
<keyword evidence="3" id="KW-1185">Reference proteome</keyword>
<reference evidence="2 3" key="1">
    <citation type="journal article" date="2021" name="Elife">
        <title>Chloroplast acquisition without the gene transfer in kleptoplastic sea slugs, Plakobranchus ocellatus.</title>
        <authorList>
            <person name="Maeda T."/>
            <person name="Takahashi S."/>
            <person name="Yoshida T."/>
            <person name="Shimamura S."/>
            <person name="Takaki Y."/>
            <person name="Nagai Y."/>
            <person name="Toyoda A."/>
            <person name="Suzuki Y."/>
            <person name="Arimoto A."/>
            <person name="Ishii H."/>
            <person name="Satoh N."/>
            <person name="Nishiyama T."/>
            <person name="Hasebe M."/>
            <person name="Maruyama T."/>
            <person name="Minagawa J."/>
            <person name="Obokata J."/>
            <person name="Shigenobu S."/>
        </authorList>
    </citation>
    <scope>NUCLEOTIDE SEQUENCE [LARGE SCALE GENOMIC DNA]</scope>
</reference>
<gene>
    <name evidence="2" type="ORF">PoB_007323100</name>
</gene>
<protein>
    <submittedName>
        <fullName evidence="2">Uncharacterized protein</fullName>
    </submittedName>
</protein>
<sequence>MGRRWTKKGSCKILVPIIDDKILVHNKVISGFIPSARQGRRWRGSNPRQTSPLQTSGRKFEEKNGKAERKPNDERKATSEMK</sequence>